<dbReference type="PANTHER" id="PTHR30249:SF0">
    <property type="entry name" value="PLASTIDAL GLYCOLATE_GLYCERATE TRANSLOCATOR 1, CHLOROPLASTIC"/>
    <property type="match status" value="1"/>
</dbReference>
<reference evidence="6 7" key="1">
    <citation type="submission" date="2018-06" db="EMBL/GenBank/DDBJ databases">
        <title>Genomic Encyclopedia of Archaeal and Bacterial Type Strains, Phase II (KMG-II): from individual species to whole genera.</title>
        <authorList>
            <person name="Goeker M."/>
        </authorList>
    </citation>
    <scope>NUCLEOTIDE SEQUENCE [LARGE SCALE GENOMIC DNA]</scope>
    <source>
        <strain evidence="6 7">DSM 24525</strain>
    </source>
</reference>
<proteinExistence type="predicted"/>
<dbReference type="PANTHER" id="PTHR30249">
    <property type="entry name" value="PUTATIVE SEROTONIN TRANSPORTER"/>
    <property type="match status" value="1"/>
</dbReference>
<gene>
    <name evidence="6" type="ORF">C8P66_12233</name>
</gene>
<feature type="transmembrane region" description="Helical" evidence="5">
    <location>
        <begin position="101"/>
        <end position="124"/>
    </location>
</feature>
<evidence type="ECO:0000256" key="1">
    <source>
        <dbReference type="ARBA" id="ARBA00004141"/>
    </source>
</evidence>
<evidence type="ECO:0000256" key="5">
    <source>
        <dbReference type="SAM" id="Phobius"/>
    </source>
</evidence>
<evidence type="ECO:0000256" key="4">
    <source>
        <dbReference type="ARBA" id="ARBA00023136"/>
    </source>
</evidence>
<feature type="transmembrane region" description="Helical" evidence="5">
    <location>
        <begin position="211"/>
        <end position="234"/>
    </location>
</feature>
<sequence length="242" mass="24952">MSDLAQIWVYLAREPLAALTVTLVAWLIALRVADAARWHPVANPTLISVVLLSLLLLGGGIAYRDYFSGAQFVHFLLGPATVALAVPLYRQWQDVRRSAVAVVASVVGGGALAAASGIAIAWAMGATPQVIATLAPRSVTTPVAMGIAERLGGLPSLTAVVVISSGILGAAVGPLVLDLARVRDWRARGLAMGTAAHGVGTARALRVNETAGAFAGLAMALNALATALFLPLIWRLVVGLSR</sequence>
<evidence type="ECO:0000256" key="3">
    <source>
        <dbReference type="ARBA" id="ARBA00022989"/>
    </source>
</evidence>
<dbReference type="InterPro" id="IPR007300">
    <property type="entry name" value="CidB/LrgB"/>
</dbReference>
<evidence type="ECO:0000313" key="6">
    <source>
        <dbReference type="EMBL" id="PZW41046.1"/>
    </source>
</evidence>
<keyword evidence="4 5" id="KW-0472">Membrane</keyword>
<feature type="transmembrane region" description="Helical" evidence="5">
    <location>
        <begin position="69"/>
        <end position="89"/>
    </location>
</feature>
<dbReference type="GO" id="GO:0016020">
    <property type="term" value="C:membrane"/>
    <property type="evidence" value="ECO:0007669"/>
    <property type="project" value="UniProtKB-SubCell"/>
</dbReference>
<dbReference type="Pfam" id="PF04172">
    <property type="entry name" value="LrgB"/>
    <property type="match status" value="1"/>
</dbReference>
<feature type="transmembrane region" description="Helical" evidence="5">
    <location>
        <begin position="157"/>
        <end position="177"/>
    </location>
</feature>
<accession>A0A2W7I2I9</accession>
<dbReference type="GO" id="GO:0016787">
    <property type="term" value="F:hydrolase activity"/>
    <property type="evidence" value="ECO:0007669"/>
    <property type="project" value="UniProtKB-KW"/>
</dbReference>
<dbReference type="Proteomes" id="UP000249688">
    <property type="component" value="Unassembled WGS sequence"/>
</dbReference>
<dbReference type="RefSeq" id="WP_111399602.1">
    <property type="nucleotide sequence ID" value="NZ_QKYU01000022.1"/>
</dbReference>
<keyword evidence="3 5" id="KW-1133">Transmembrane helix</keyword>
<dbReference type="EMBL" id="QKYU01000022">
    <property type="protein sequence ID" value="PZW41046.1"/>
    <property type="molecule type" value="Genomic_DNA"/>
</dbReference>
<evidence type="ECO:0000313" key="7">
    <source>
        <dbReference type="Proteomes" id="UP000249688"/>
    </source>
</evidence>
<comment type="subcellular location">
    <subcellularLocation>
        <location evidence="1">Membrane</location>
        <topology evidence="1">Multi-pass membrane protein</topology>
    </subcellularLocation>
</comment>
<feature type="transmembrane region" description="Helical" evidence="5">
    <location>
        <begin position="45"/>
        <end position="63"/>
    </location>
</feature>
<protein>
    <submittedName>
        <fullName evidence="6">Putative murein hydrolase (TIGR00659 family)</fullName>
    </submittedName>
</protein>
<dbReference type="AlphaFoldDB" id="A0A2W7I2I9"/>
<keyword evidence="7" id="KW-1185">Reference proteome</keyword>
<keyword evidence="6" id="KW-0378">Hydrolase</keyword>
<name>A0A2W7I2I9_9PROT</name>
<feature type="transmembrane region" description="Helical" evidence="5">
    <location>
        <begin position="16"/>
        <end position="33"/>
    </location>
</feature>
<keyword evidence="2 5" id="KW-0812">Transmembrane</keyword>
<dbReference type="OrthoDB" id="9811701at2"/>
<evidence type="ECO:0000256" key="2">
    <source>
        <dbReference type="ARBA" id="ARBA00022692"/>
    </source>
</evidence>
<organism evidence="6 7">
    <name type="scientific">Humitalea rosea</name>
    <dbReference type="NCBI Taxonomy" id="990373"/>
    <lineage>
        <taxon>Bacteria</taxon>
        <taxon>Pseudomonadati</taxon>
        <taxon>Pseudomonadota</taxon>
        <taxon>Alphaproteobacteria</taxon>
        <taxon>Acetobacterales</taxon>
        <taxon>Roseomonadaceae</taxon>
        <taxon>Humitalea</taxon>
    </lineage>
</organism>
<comment type="caution">
    <text evidence="6">The sequence shown here is derived from an EMBL/GenBank/DDBJ whole genome shotgun (WGS) entry which is preliminary data.</text>
</comment>